<gene>
    <name evidence="5" type="ORF">OA50_02070</name>
</gene>
<dbReference type="OrthoDB" id="5421146at2"/>
<dbReference type="InterPro" id="IPR059112">
    <property type="entry name" value="CysZ/EI24"/>
</dbReference>
<comment type="caution">
    <text evidence="5">The sequence shown here is derived from an EMBL/GenBank/DDBJ whole genome shotgun (WGS) entry which is preliminary data.</text>
</comment>
<dbReference type="RefSeq" id="WP_043140586.1">
    <property type="nucleotide sequence ID" value="NZ_BMGQ01000005.1"/>
</dbReference>
<evidence type="ECO:0000256" key="3">
    <source>
        <dbReference type="ARBA" id="ARBA00022989"/>
    </source>
</evidence>
<accession>A0A225QH63</accession>
<dbReference type="Proteomes" id="UP000030960">
    <property type="component" value="Unassembled WGS sequence"/>
</dbReference>
<keyword evidence="6" id="KW-1185">Reference proteome</keyword>
<keyword evidence="3" id="KW-1133">Transmembrane helix</keyword>
<accession>A0A225PWI9</accession>
<evidence type="ECO:0000256" key="1">
    <source>
        <dbReference type="ARBA" id="ARBA00004141"/>
    </source>
</evidence>
<evidence type="ECO:0000313" key="5">
    <source>
        <dbReference type="EMBL" id="KHQ53539.1"/>
    </source>
</evidence>
<evidence type="ECO:0000256" key="4">
    <source>
        <dbReference type="ARBA" id="ARBA00023136"/>
    </source>
</evidence>
<reference evidence="5 6" key="1">
    <citation type="submission" date="2014-10" db="EMBL/GenBank/DDBJ databases">
        <title>Genome sequence of Ponticoccus sp. strain UMTAT08 isolated from clonal culture of toxic dinoflagellate Alexandrium tamiyavanichii.</title>
        <authorList>
            <person name="Gan H.Y."/>
            <person name="Muhd D.-D."/>
            <person name="Mohd Noor M.E."/>
            <person name="Yeong Y.S."/>
            <person name="Usup G."/>
        </authorList>
    </citation>
    <scope>NUCLEOTIDE SEQUENCE [LARGE SCALE GENOMIC DNA]</scope>
    <source>
        <strain evidence="5 6">UMTAT08</strain>
    </source>
</reference>
<dbReference type="EMBL" id="JSUQ01000007">
    <property type="protein sequence ID" value="KHQ53539.1"/>
    <property type="molecule type" value="Genomic_DNA"/>
</dbReference>
<keyword evidence="2" id="KW-0812">Transmembrane</keyword>
<accession>A0A0B3SST8</accession>
<dbReference type="Pfam" id="PF07264">
    <property type="entry name" value="EI24"/>
    <property type="match status" value="1"/>
</dbReference>
<evidence type="ECO:0000313" key="6">
    <source>
        <dbReference type="Proteomes" id="UP000030960"/>
    </source>
</evidence>
<comment type="subcellular location">
    <subcellularLocation>
        <location evidence="1">Membrane</location>
        <topology evidence="1">Multi-pass membrane protein</topology>
    </subcellularLocation>
</comment>
<dbReference type="STRING" id="561184.SAMN05216376_106148"/>
<name>A0A0B3SST8_9RHOB</name>
<proteinExistence type="predicted"/>
<dbReference type="PATRIC" id="fig|1515334.3.peg.2085"/>
<dbReference type="AlphaFoldDB" id="A0A0B3SST8"/>
<evidence type="ECO:0000256" key="2">
    <source>
        <dbReference type="ARBA" id="ARBA00022692"/>
    </source>
</evidence>
<sequence length="230" mass="25214">MIFDAVSRAIAQMPDPRFRGVLLRGIGITLGALIAAVVVVFNVVGWMVGDAVTLPWIGTVQWLDDAASWASVPVMLLLSVFLMTPVASAIISMFLEEVAQAVEDRHYPGLPAATPVSFSDGLKDALGFFGTMVLANLLALIVYLIFIPFAPFIFWALNGFLLGREYFTLAAMRRVGRIEARKLRRRHMLTIWVTGVVMAVPLTVPIVNLLVPVLGAAAFTHVFHRVNRAR</sequence>
<organism evidence="5 6">
    <name type="scientific">Mameliella alba</name>
    <dbReference type="NCBI Taxonomy" id="561184"/>
    <lineage>
        <taxon>Bacteria</taxon>
        <taxon>Pseudomonadati</taxon>
        <taxon>Pseudomonadota</taxon>
        <taxon>Alphaproteobacteria</taxon>
        <taxon>Rhodobacterales</taxon>
        <taxon>Roseobacteraceae</taxon>
        <taxon>Mameliella</taxon>
    </lineage>
</organism>
<keyword evidence="4" id="KW-0472">Membrane</keyword>
<dbReference type="GeneID" id="66501329"/>
<protein>
    <submittedName>
        <fullName evidence="5">Membrane protein</fullName>
    </submittedName>
</protein>